<name>A0A1C9CCY2_9RHOD</name>
<dbReference type="InterPro" id="IPR024937">
    <property type="entry name" value="Domain_X"/>
</dbReference>
<feature type="domain" description="Domain X" evidence="1">
    <location>
        <begin position="333"/>
        <end position="442"/>
    </location>
</feature>
<dbReference type="RefSeq" id="YP_009296908.1">
    <property type="nucleotide sequence ID" value="NC_031173.1"/>
</dbReference>
<accession>A0A1C9CCY2</accession>
<dbReference type="AlphaFoldDB" id="A0A1C9CCY2"/>
<protein>
    <submittedName>
        <fullName evidence="2">Maturase</fullName>
    </submittedName>
</protein>
<dbReference type="PANTHER" id="PTHR33642">
    <property type="entry name" value="COX1/OXI3 INTRON 1 PROTEIN-RELATED"/>
    <property type="match status" value="1"/>
</dbReference>
<reference evidence="2" key="1">
    <citation type="journal article" date="2016" name="BMC Biol.">
        <title>Parallel evolution of highly conserved plastid genome architecture in red seaweeds and seed plants.</title>
        <authorList>
            <person name="Lee J."/>
            <person name="Cho C.H."/>
            <person name="Park S.I."/>
            <person name="Choi J.W."/>
            <person name="Song H.S."/>
            <person name="West J.A."/>
            <person name="Bhattacharya D."/>
            <person name="Yoon H.S."/>
        </authorList>
    </citation>
    <scope>NUCLEOTIDE SEQUENCE</scope>
</reference>
<evidence type="ECO:0000313" key="2">
    <source>
        <dbReference type="EMBL" id="AOM66251.1"/>
    </source>
</evidence>
<gene>
    <name evidence="2" type="ORF">Bangp_169</name>
</gene>
<dbReference type="GO" id="GO:0006315">
    <property type="term" value="P:homing of group II introns"/>
    <property type="evidence" value="ECO:0007669"/>
    <property type="project" value="TreeGrafter"/>
</dbReference>
<dbReference type="PANTHER" id="PTHR33642:SF4">
    <property type="entry name" value="COX1_OXI3 INTRON 1 PROTEIN-RELATED"/>
    <property type="match status" value="1"/>
</dbReference>
<dbReference type="Pfam" id="PF01348">
    <property type="entry name" value="Intron_maturas2"/>
    <property type="match status" value="1"/>
</dbReference>
<dbReference type="GO" id="GO:0005739">
    <property type="term" value="C:mitochondrion"/>
    <property type="evidence" value="ECO:0007669"/>
    <property type="project" value="TreeGrafter"/>
</dbReference>
<organism evidence="2">
    <name type="scientific">Bangiopsis subsimplex</name>
    <dbReference type="NCBI Taxonomy" id="139980"/>
    <lineage>
        <taxon>Eukaryota</taxon>
        <taxon>Rhodophyta</taxon>
        <taxon>Stylonematophyceae</taxon>
        <taxon>Stylonematales</taxon>
        <taxon>Stylonemataceae</taxon>
        <taxon>Bangiopsis</taxon>
    </lineage>
</organism>
<dbReference type="GO" id="GO:0090615">
    <property type="term" value="P:mitochondrial mRNA processing"/>
    <property type="evidence" value="ECO:0007669"/>
    <property type="project" value="TreeGrafter"/>
</dbReference>
<geneLocation type="plastid" evidence="2"/>
<dbReference type="GeneID" id="29073322"/>
<proteinExistence type="predicted"/>
<evidence type="ECO:0000259" key="1">
    <source>
        <dbReference type="Pfam" id="PF01348"/>
    </source>
</evidence>
<dbReference type="GO" id="GO:0003964">
    <property type="term" value="F:RNA-directed DNA polymerase activity"/>
    <property type="evidence" value="ECO:0007669"/>
    <property type="project" value="TreeGrafter"/>
</dbReference>
<sequence length="466" mass="56419">MLKALVSMKQQIQLKDNNLYTLLLKEEVYIIAYNQVLINLKTQKDRYDIIEKLTSTDILNIIENVKKKHYYFEVVSVATERKISRAIIKNYVFQEAIYLILRALYPSYKVQIKINNLFKQNPHYELQNIVTNISNASYAIYLKIIDIWPISHKYLQTIRNQLAKKIKDSDFLDIIIYLLLNTQYSKHSLTNTHVFIGSHLIYFLLELQYSRIDQYIYDLFSTSNISICNRVFSKNDSRKNYQFNYIKTSQCQKKIYCDKTYFEKEKYFRYSNHVYILLNNDIVYYDMNYLYEDIKHYLAENIGINKNNIQFEIINLKTNKLFCFGYEIFIIKNRVYSQVSTRYLLNLFYKYKFISRKKKLRPISQARLLSKKDFEIVESYNNIWNALLSYYSGVTQQKFKYLYYLLRYSCAMTIAHKHKTNSKKIFQNYNIQIKFVVSKKIKKIYVKSQKIWQLEEYFSDPFLYYD</sequence>
<dbReference type="EMBL" id="KX284718">
    <property type="protein sequence ID" value="AOM66251.1"/>
    <property type="molecule type" value="Genomic_DNA"/>
</dbReference>
<keyword evidence="2" id="KW-0934">Plastid</keyword>